<feature type="transmembrane region" description="Helical" evidence="7">
    <location>
        <begin position="34"/>
        <end position="53"/>
    </location>
</feature>
<proteinExistence type="predicted"/>
<dbReference type="InterPro" id="IPR008964">
    <property type="entry name" value="Invasin/intimin_cell_adhesion"/>
</dbReference>
<feature type="domain" description="Type II secretion system protein GspF" evidence="8">
    <location>
        <begin position="145"/>
        <end position="267"/>
    </location>
</feature>
<evidence type="ECO:0000313" key="10">
    <source>
        <dbReference type="Proteomes" id="UP001626603"/>
    </source>
</evidence>
<feature type="transmembrane region" description="Helical" evidence="7">
    <location>
        <begin position="252"/>
        <end position="270"/>
    </location>
</feature>
<feature type="compositionally biased region" description="Acidic residues" evidence="6">
    <location>
        <begin position="84"/>
        <end position="103"/>
    </location>
</feature>
<keyword evidence="5 7" id="KW-0472">Membrane</keyword>
<reference evidence="9 10" key="1">
    <citation type="submission" date="2023-10" db="EMBL/GenBank/DDBJ databases">
        <title>The complete genome sequence of Methanoculleus palmolei DSM 4273.</title>
        <authorList>
            <person name="Lai S.-J."/>
            <person name="You Y.-T."/>
            <person name="Chen S.-C."/>
        </authorList>
    </citation>
    <scope>NUCLEOTIDE SEQUENCE [LARGE SCALE GENOMIC DNA]</scope>
    <source>
        <strain evidence="9 10">DSM 4273</strain>
    </source>
</reference>
<dbReference type="PANTHER" id="PTHR35402">
    <property type="entry name" value="INTEGRAL MEMBRANE PROTEIN-RELATED"/>
    <property type="match status" value="1"/>
</dbReference>
<dbReference type="SUPFAM" id="SSF49373">
    <property type="entry name" value="Invasin/intimin cell-adhesion fragments"/>
    <property type="match status" value="1"/>
</dbReference>
<evidence type="ECO:0000256" key="3">
    <source>
        <dbReference type="ARBA" id="ARBA00022692"/>
    </source>
</evidence>
<feature type="transmembrane region" description="Helical" evidence="7">
    <location>
        <begin position="333"/>
        <end position="353"/>
    </location>
</feature>
<evidence type="ECO:0000256" key="5">
    <source>
        <dbReference type="ARBA" id="ARBA00023136"/>
    </source>
</evidence>
<keyword evidence="2" id="KW-1003">Cell membrane</keyword>
<name>A0ABD8ABN0_9EURY</name>
<keyword evidence="10" id="KW-1185">Reference proteome</keyword>
<keyword evidence="3 7" id="KW-0812">Transmembrane</keyword>
<feature type="region of interest" description="Disordered" evidence="6">
    <location>
        <begin position="83"/>
        <end position="103"/>
    </location>
</feature>
<dbReference type="GO" id="GO:0005886">
    <property type="term" value="C:plasma membrane"/>
    <property type="evidence" value="ECO:0007669"/>
    <property type="project" value="UniProtKB-SubCell"/>
</dbReference>
<dbReference type="EMBL" id="CP137641">
    <property type="protein sequence ID" value="WOX56567.1"/>
    <property type="molecule type" value="Genomic_DNA"/>
</dbReference>
<accession>A0ABD8ABN0</accession>
<dbReference type="Proteomes" id="UP001626603">
    <property type="component" value="Chromosome"/>
</dbReference>
<evidence type="ECO:0000313" key="9">
    <source>
        <dbReference type="EMBL" id="WOX56567.1"/>
    </source>
</evidence>
<feature type="transmembrane region" description="Helical" evidence="7">
    <location>
        <begin position="303"/>
        <end position="321"/>
    </location>
</feature>
<gene>
    <name evidence="9" type="ORF">R6Y95_04330</name>
</gene>
<evidence type="ECO:0000256" key="7">
    <source>
        <dbReference type="SAM" id="Phobius"/>
    </source>
</evidence>
<dbReference type="InterPro" id="IPR018076">
    <property type="entry name" value="T2SS_GspF_dom"/>
</dbReference>
<comment type="subcellular location">
    <subcellularLocation>
        <location evidence="1">Cell membrane</location>
        <topology evidence="1">Multi-pass membrane protein</topology>
    </subcellularLocation>
</comment>
<dbReference type="InterPro" id="IPR056569">
    <property type="entry name" value="ArlJ-like"/>
</dbReference>
<dbReference type="PANTHER" id="PTHR35402:SF1">
    <property type="entry name" value="TYPE II SECRETION SYSTEM PROTEIN GSPF DOMAIN-CONTAINING PROTEIN"/>
    <property type="match status" value="1"/>
</dbReference>
<evidence type="ECO:0000259" key="8">
    <source>
        <dbReference type="Pfam" id="PF00482"/>
    </source>
</evidence>
<evidence type="ECO:0000256" key="6">
    <source>
        <dbReference type="SAM" id="MobiDB-lite"/>
    </source>
</evidence>
<sequence>MASQRKHAKSGSLPGGITLFIERLRLRYDLKREYFTIGVPVAVALLFIAGMLLSGMTQIGGDDGGGDQKSDRQKAYEELLRQEEAEEQGVELTPEEVEEPQEEEEKIGIDHVLIIATLVAITPYGFDITLQKMRRRKKEELYTEFLFKLSEMMRGGLDPIKSVMELAKTDLGALDTDVRVCANSMKFGKSFEEAMKQMAKNLDSELIARYTELVIQASYSGGSVADLILKSSEDMRGILGIEREKEGNLRQYVAIFYMAQGIIFFIAYTLNTSLLPFFSDVGSSGFGGIGGAEIAEIDFTQGFFHLIMLNALLGGLIIGKISEGDVRYGLKHATILVGGCYVASLLMLLPAGAGEELIEANVTIISGFDQEGLVGLPLKEPIVVSATDLEGNPLSRTTVTFGIDPGGSVEPETVKTNEKGEATVRVTLGATEGTYAVSATVGATTARTTAVAMGG</sequence>
<evidence type="ECO:0000256" key="2">
    <source>
        <dbReference type="ARBA" id="ARBA00022475"/>
    </source>
</evidence>
<feature type="transmembrane region" description="Helical" evidence="7">
    <location>
        <begin position="112"/>
        <end position="130"/>
    </location>
</feature>
<evidence type="ECO:0000256" key="1">
    <source>
        <dbReference type="ARBA" id="ARBA00004651"/>
    </source>
</evidence>
<dbReference type="InterPro" id="IPR013783">
    <property type="entry name" value="Ig-like_fold"/>
</dbReference>
<protein>
    <submittedName>
        <fullName evidence="9">Type II secretion system F family protein</fullName>
    </submittedName>
</protein>
<evidence type="ECO:0000256" key="4">
    <source>
        <dbReference type="ARBA" id="ARBA00022989"/>
    </source>
</evidence>
<dbReference type="Gene3D" id="2.60.40.10">
    <property type="entry name" value="Immunoglobulins"/>
    <property type="match status" value="1"/>
</dbReference>
<keyword evidence="4 7" id="KW-1133">Transmembrane helix</keyword>
<organism evidence="9 10">
    <name type="scientific">Methanoculleus palmolei</name>
    <dbReference type="NCBI Taxonomy" id="72612"/>
    <lineage>
        <taxon>Archaea</taxon>
        <taxon>Methanobacteriati</taxon>
        <taxon>Methanobacteriota</taxon>
        <taxon>Stenosarchaea group</taxon>
        <taxon>Methanomicrobia</taxon>
        <taxon>Methanomicrobiales</taxon>
        <taxon>Methanomicrobiaceae</taxon>
        <taxon>Methanoculleus</taxon>
    </lineage>
</organism>
<dbReference type="Pfam" id="PF00482">
    <property type="entry name" value="T2SSF"/>
    <property type="match status" value="1"/>
</dbReference>
<dbReference type="AlphaFoldDB" id="A0ABD8ABN0"/>